<evidence type="ECO:0000313" key="16">
    <source>
        <dbReference type="EMBL" id="MBW8268264.1"/>
    </source>
</evidence>
<feature type="binding site" evidence="12">
    <location>
        <position position="936"/>
    </location>
    <ligand>
        <name>Zn(2+)</name>
        <dbReference type="ChEBI" id="CHEBI:29105"/>
    </ligand>
</feature>
<comment type="domain">
    <text evidence="12">IleRS has two distinct active sites: one for aminoacylation and one for editing. The misactivated valine is translocated from the active site to the editing site, which sterically excludes the correctly activated isoleucine. The single editing site contains two valyl binding pockets, one specific for each substrate (Val-AMP or Val-tRNA(Ile)).</text>
</comment>
<evidence type="ECO:0000256" key="11">
    <source>
        <dbReference type="ARBA" id="ARBA00048359"/>
    </source>
</evidence>
<keyword evidence="8 12" id="KW-0648">Protein biosynthesis</keyword>
<dbReference type="HAMAP" id="MF_02002">
    <property type="entry name" value="Ile_tRNA_synth_type1"/>
    <property type="match status" value="1"/>
</dbReference>
<keyword evidence="9 12" id="KW-0030">Aminoacyl-tRNA synthetase</keyword>
<feature type="binding site" evidence="12">
    <location>
        <position position="631"/>
    </location>
    <ligand>
        <name>ATP</name>
        <dbReference type="ChEBI" id="CHEBI:30616"/>
    </ligand>
</feature>
<comment type="similarity">
    <text evidence="1 12">Belongs to the class-I aminoacyl-tRNA synthetase family. IleS type 1 subfamily.</text>
</comment>
<evidence type="ECO:0000259" key="13">
    <source>
        <dbReference type="Pfam" id="PF00133"/>
    </source>
</evidence>
<dbReference type="PROSITE" id="PS00178">
    <property type="entry name" value="AA_TRNA_LIGASE_I"/>
    <property type="match status" value="1"/>
</dbReference>
<comment type="subunit">
    <text evidence="12">Monomer.</text>
</comment>
<keyword evidence="4 12" id="KW-0479">Metal-binding</keyword>
<keyword evidence="7 12" id="KW-0067">ATP-binding</keyword>
<dbReference type="InterPro" id="IPR002301">
    <property type="entry name" value="Ile-tRNA-ligase"/>
</dbReference>
<dbReference type="InterPro" id="IPR002300">
    <property type="entry name" value="aa-tRNA-synth_Ia"/>
</dbReference>
<dbReference type="CDD" id="cd07960">
    <property type="entry name" value="Anticodon_Ia_Ile_BEm"/>
    <property type="match status" value="1"/>
</dbReference>
<dbReference type="RefSeq" id="WP_220115772.1">
    <property type="nucleotide sequence ID" value="NZ_JAHZUY010000003.1"/>
</dbReference>
<dbReference type="InterPro" id="IPR009080">
    <property type="entry name" value="tRNAsynth_Ia_anticodon-bd"/>
</dbReference>
<dbReference type="InterPro" id="IPR033708">
    <property type="entry name" value="Anticodon_Ile_BEm"/>
</dbReference>
<name>A0ABS7EYF9_9PROT</name>
<keyword evidence="3 12" id="KW-0436">Ligase</keyword>
<feature type="domain" description="Methionyl/Valyl/Leucyl/Isoleucyl-tRNA synthetase anticodon-binding" evidence="15">
    <location>
        <begin position="710"/>
        <end position="858"/>
    </location>
</feature>
<gene>
    <name evidence="12 16" type="primary">ileS</name>
    <name evidence="16" type="ORF">K1J50_02060</name>
</gene>
<dbReference type="SUPFAM" id="SSF52374">
    <property type="entry name" value="Nucleotidylyl transferase"/>
    <property type="match status" value="1"/>
</dbReference>
<dbReference type="EC" id="6.1.1.5" evidence="12"/>
<evidence type="ECO:0000256" key="2">
    <source>
        <dbReference type="ARBA" id="ARBA00022490"/>
    </source>
</evidence>
<protein>
    <recommendedName>
        <fullName evidence="12">Isoleucine--tRNA ligase</fullName>
        <ecNumber evidence="12">6.1.1.5</ecNumber>
    </recommendedName>
    <alternativeName>
        <fullName evidence="12">Isoleucyl-tRNA synthetase</fullName>
        <shortName evidence="12">IleRS</shortName>
    </alternativeName>
</protein>
<keyword evidence="5 12" id="KW-0547">Nucleotide-binding</keyword>
<dbReference type="NCBIfam" id="TIGR00392">
    <property type="entry name" value="ileS"/>
    <property type="match status" value="1"/>
</dbReference>
<dbReference type="Pfam" id="PF08264">
    <property type="entry name" value="Anticodon_1"/>
    <property type="match status" value="1"/>
</dbReference>
<dbReference type="EMBL" id="JAHZUY010000003">
    <property type="protein sequence ID" value="MBW8268264.1"/>
    <property type="molecule type" value="Genomic_DNA"/>
</dbReference>
<evidence type="ECO:0000259" key="14">
    <source>
        <dbReference type="Pfam" id="PF06827"/>
    </source>
</evidence>
<dbReference type="Pfam" id="PF00133">
    <property type="entry name" value="tRNA-synt_1"/>
    <property type="match status" value="1"/>
</dbReference>
<evidence type="ECO:0000256" key="1">
    <source>
        <dbReference type="ARBA" id="ARBA00006887"/>
    </source>
</evidence>
<feature type="binding site" evidence="12">
    <location>
        <position position="587"/>
    </location>
    <ligand>
        <name>L-isoleucyl-5'-AMP</name>
        <dbReference type="ChEBI" id="CHEBI:178002"/>
    </ligand>
</feature>
<dbReference type="PANTHER" id="PTHR42765:SF1">
    <property type="entry name" value="ISOLEUCINE--TRNA LIGASE, MITOCHONDRIAL"/>
    <property type="match status" value="1"/>
</dbReference>
<keyword evidence="17" id="KW-1185">Reference proteome</keyword>
<evidence type="ECO:0000256" key="8">
    <source>
        <dbReference type="ARBA" id="ARBA00022917"/>
    </source>
</evidence>
<dbReference type="Gene3D" id="3.40.50.620">
    <property type="entry name" value="HUPs"/>
    <property type="match status" value="2"/>
</dbReference>
<dbReference type="Pfam" id="PF06827">
    <property type="entry name" value="zf-FPG_IleRS"/>
    <property type="match status" value="1"/>
</dbReference>
<dbReference type="SUPFAM" id="SSF50677">
    <property type="entry name" value="ValRS/IleRS/LeuRS editing domain"/>
    <property type="match status" value="1"/>
</dbReference>
<dbReference type="PANTHER" id="PTHR42765">
    <property type="entry name" value="SOLEUCYL-TRNA SYNTHETASE"/>
    <property type="match status" value="1"/>
</dbReference>
<comment type="caution">
    <text evidence="16">The sequence shown here is derived from an EMBL/GenBank/DDBJ whole genome shotgun (WGS) entry which is preliminary data.</text>
</comment>
<evidence type="ECO:0000256" key="10">
    <source>
        <dbReference type="ARBA" id="ARBA00025217"/>
    </source>
</evidence>
<feature type="domain" description="Zinc finger FPG/IleRS-type" evidence="14">
    <location>
        <begin position="915"/>
        <end position="940"/>
    </location>
</feature>
<feature type="binding site" evidence="12">
    <location>
        <position position="916"/>
    </location>
    <ligand>
        <name>Zn(2+)</name>
        <dbReference type="ChEBI" id="CHEBI:29105"/>
    </ligand>
</feature>
<dbReference type="Gene3D" id="1.10.730.20">
    <property type="match status" value="1"/>
</dbReference>
<comment type="cofactor">
    <cofactor evidence="12">
        <name>Zn(2+)</name>
        <dbReference type="ChEBI" id="CHEBI:29105"/>
    </cofactor>
    <text evidence="12">Binds 1 zinc ion per subunit.</text>
</comment>
<feature type="binding site" evidence="12">
    <location>
        <position position="919"/>
    </location>
    <ligand>
        <name>Zn(2+)</name>
        <dbReference type="ChEBI" id="CHEBI:29105"/>
    </ligand>
</feature>
<dbReference type="SUPFAM" id="SSF47323">
    <property type="entry name" value="Anticodon-binding domain of a subclass of class I aminoacyl-tRNA synthetases"/>
    <property type="match status" value="1"/>
</dbReference>
<evidence type="ECO:0000256" key="7">
    <source>
        <dbReference type="ARBA" id="ARBA00022840"/>
    </source>
</evidence>
<keyword evidence="6 12" id="KW-0862">Zinc</keyword>
<dbReference type="CDD" id="cd00818">
    <property type="entry name" value="IleRS_core"/>
    <property type="match status" value="1"/>
</dbReference>
<dbReference type="InterPro" id="IPR050081">
    <property type="entry name" value="Ile-tRNA_ligase"/>
</dbReference>
<dbReference type="InterPro" id="IPR014729">
    <property type="entry name" value="Rossmann-like_a/b/a_fold"/>
</dbReference>
<organism evidence="16 17">
    <name type="scientific">Caldovatus aquaticus</name>
    <dbReference type="NCBI Taxonomy" id="2865671"/>
    <lineage>
        <taxon>Bacteria</taxon>
        <taxon>Pseudomonadati</taxon>
        <taxon>Pseudomonadota</taxon>
        <taxon>Alphaproteobacteria</taxon>
        <taxon>Acetobacterales</taxon>
        <taxon>Roseomonadaceae</taxon>
        <taxon>Caldovatus</taxon>
    </lineage>
</organism>
<comment type="subcellular location">
    <subcellularLocation>
        <location evidence="12">Cytoplasm</location>
    </subcellularLocation>
</comment>
<dbReference type="InterPro" id="IPR023585">
    <property type="entry name" value="Ile-tRNA-ligase_type1"/>
</dbReference>
<evidence type="ECO:0000313" key="17">
    <source>
        <dbReference type="Proteomes" id="UP001519924"/>
    </source>
</evidence>
<evidence type="ECO:0000256" key="9">
    <source>
        <dbReference type="ARBA" id="ARBA00023146"/>
    </source>
</evidence>
<comment type="function">
    <text evidence="10 12">Catalyzes the attachment of isoleucine to tRNA(Ile). As IleRS can inadvertently accommodate and process structurally similar amino acids such as valine, to avoid such errors it has two additional distinct tRNA(Ile)-dependent editing activities. One activity is designated as 'pretransfer' editing and involves the hydrolysis of activated Val-AMP. The other activity is designated 'posttransfer' editing and involves deacylation of mischarged Val-tRNA(Ile).</text>
</comment>
<feature type="short sequence motif" description="'KMSKS' region" evidence="12">
    <location>
        <begin position="628"/>
        <end position="632"/>
    </location>
</feature>
<reference evidence="16 17" key="1">
    <citation type="submission" date="2021-08" db="EMBL/GenBank/DDBJ databases">
        <title>Caldovatus sediminis gen. nov., sp. nov., a moderately thermophilic bacterium isolated from a hot spring.</title>
        <authorList>
            <person name="Hu C.-J."/>
            <person name="Li W.-J."/>
            <person name="Xian W.-D."/>
        </authorList>
    </citation>
    <scope>NUCLEOTIDE SEQUENCE [LARGE SCALE GENOMIC DNA]</scope>
    <source>
        <strain evidence="16 17">SYSU G05006</strain>
    </source>
</reference>
<accession>A0ABS7EYF9</accession>
<evidence type="ECO:0000256" key="6">
    <source>
        <dbReference type="ARBA" id="ARBA00022833"/>
    </source>
</evidence>
<feature type="short sequence motif" description="'HIGH' region" evidence="12">
    <location>
        <begin position="72"/>
        <end position="82"/>
    </location>
</feature>
<dbReference type="Gene3D" id="1.10.10.830">
    <property type="entry name" value="Ile-tRNA synthetase CP2 domain-like"/>
    <property type="match status" value="1"/>
</dbReference>
<dbReference type="InterPro" id="IPR013155">
    <property type="entry name" value="M/V/L/I-tRNA-synth_anticd-bd"/>
</dbReference>
<sequence>MNDRPQPPSAPLAAPRDYRATVFLPTTSFPMKGDLPRREPQWLERWARLDLWARLRARSAGRPKFVLHDGPPYANGHLHIGHALNKILKDVINRAAQMAGFDADYVPGWDCHGLPIEWKVEEEYRARGKDKDAVPVLDFRAECRAYAEHWLKVQREEFIRLGCFGDWWRPYSTMDFASEAAIARELGKFLLNGSLYRGLRPVMWSPVEKTALAEAEIEYHDHVSPTLHARFPILRAGAEDLVGASVVIWTTTPWTIPGNRAVAYGPEIDYALVHVEGVADGSLLRVGERLLVALKLLPEFEKEAGLGPHTVRRVLKGAELAGAVAAHPLRGRGYDFDVPLLPGDFVTTEAGTGFVHIAPGHGEDDFELGRRHGLPVPETVADDGTFTEQAPGFTGLSVFEAHEAIYAALREAGTLVATGRITHAYPHSWRSKKPVIFRATPQWFIAMDDANRIRAKALEAIARTRFIPEAGRNRLASMIAARPDWCVSRQRAWGVPIPVFVERRSGEPLRDPAVIERVAAAFAAEGADAWYKPGAAARFLGAGRDPADYEQVMDIVDVWFESGSTHAFVLGEAGGRGLPFPADLYLEGSDQHRGWFHSSLLESVGTRGVAPFKAVLTHGFVLDEQGRKMSKSLGNVTAPQDVMRQYGADILRLWVMNSDTAEDLRIGPEILKQQAELYRRLRNTLRWLLGNLAGFSDEETVPHAELPELERWVLHRLAELDARLRRAVETYDWTGVYPELHAFCATDLSAFYFDIRKDSLYCDRPDSHRRRSARTVLDALHRCLCAWLAPVLVFTAEEAWLARFPDEEGSVHLLDFPLVPEGWRDPALAAKWERIRGIRAAVTAVLETHRRAGAIGAGLQAAPLLRLARQDLGLLTPEQWAEVCIVSAVEVAPQDGAPGEAAPPVVEFRPAPGAKCERCWRVLPEVGRSAAHPTLCRRCEEAVEAHPAFPRAAE</sequence>
<dbReference type="Gene3D" id="3.90.740.10">
    <property type="entry name" value="Valyl/Leucyl/Isoleucyl-tRNA synthetase, editing domain"/>
    <property type="match status" value="1"/>
</dbReference>
<feature type="domain" description="Aminoacyl-tRNA synthetase class Ia" evidence="13">
    <location>
        <begin position="41"/>
        <end position="666"/>
    </location>
</feature>
<dbReference type="InterPro" id="IPR010663">
    <property type="entry name" value="Znf_FPG/IleRS"/>
</dbReference>
<evidence type="ECO:0000256" key="3">
    <source>
        <dbReference type="ARBA" id="ARBA00022598"/>
    </source>
</evidence>
<evidence type="ECO:0000256" key="5">
    <source>
        <dbReference type="ARBA" id="ARBA00022741"/>
    </source>
</evidence>
<dbReference type="Proteomes" id="UP001519924">
    <property type="component" value="Unassembled WGS sequence"/>
</dbReference>
<dbReference type="InterPro" id="IPR009008">
    <property type="entry name" value="Val/Leu/Ile-tRNA-synth_edit"/>
</dbReference>
<evidence type="ECO:0000256" key="4">
    <source>
        <dbReference type="ARBA" id="ARBA00022723"/>
    </source>
</evidence>
<dbReference type="GO" id="GO:0004822">
    <property type="term" value="F:isoleucine-tRNA ligase activity"/>
    <property type="evidence" value="ECO:0007669"/>
    <property type="project" value="UniProtKB-EC"/>
</dbReference>
<proteinExistence type="inferred from homology"/>
<evidence type="ECO:0000259" key="15">
    <source>
        <dbReference type="Pfam" id="PF08264"/>
    </source>
</evidence>
<comment type="catalytic activity">
    <reaction evidence="11 12">
        <text>tRNA(Ile) + L-isoleucine + ATP = L-isoleucyl-tRNA(Ile) + AMP + diphosphate</text>
        <dbReference type="Rhea" id="RHEA:11060"/>
        <dbReference type="Rhea" id="RHEA-COMP:9666"/>
        <dbReference type="Rhea" id="RHEA-COMP:9695"/>
        <dbReference type="ChEBI" id="CHEBI:30616"/>
        <dbReference type="ChEBI" id="CHEBI:33019"/>
        <dbReference type="ChEBI" id="CHEBI:58045"/>
        <dbReference type="ChEBI" id="CHEBI:78442"/>
        <dbReference type="ChEBI" id="CHEBI:78528"/>
        <dbReference type="ChEBI" id="CHEBI:456215"/>
        <dbReference type="EC" id="6.1.1.5"/>
    </reaction>
</comment>
<evidence type="ECO:0000256" key="12">
    <source>
        <dbReference type="HAMAP-Rule" id="MF_02002"/>
    </source>
</evidence>
<feature type="binding site" evidence="12">
    <location>
        <position position="939"/>
    </location>
    <ligand>
        <name>Zn(2+)</name>
        <dbReference type="ChEBI" id="CHEBI:29105"/>
    </ligand>
</feature>
<dbReference type="PRINTS" id="PR00984">
    <property type="entry name" value="TRNASYNTHILE"/>
</dbReference>
<keyword evidence="2 12" id="KW-0963">Cytoplasm</keyword>
<dbReference type="InterPro" id="IPR001412">
    <property type="entry name" value="aa-tRNA-synth_I_CS"/>
</dbReference>